<name>A0AAJ0CVX5_9HYPO</name>
<dbReference type="Proteomes" id="UP001251528">
    <property type="component" value="Unassembled WGS sequence"/>
</dbReference>
<dbReference type="EMBL" id="JASWJB010000022">
    <property type="protein sequence ID" value="KAK2611972.1"/>
    <property type="molecule type" value="Genomic_DNA"/>
</dbReference>
<dbReference type="PANTHER" id="PTHR41349:SF1">
    <property type="entry name" value="PROTEIN CBG08683"/>
    <property type="match status" value="1"/>
</dbReference>
<feature type="domain" description="Endonuclease/exonuclease/phosphatase" evidence="2">
    <location>
        <begin position="329"/>
        <end position="592"/>
    </location>
</feature>
<dbReference type="Gene3D" id="2.60.40.10">
    <property type="entry name" value="Immunoglobulins"/>
    <property type="match status" value="1"/>
</dbReference>
<dbReference type="SUPFAM" id="SSF56219">
    <property type="entry name" value="DNase I-like"/>
    <property type="match status" value="1"/>
</dbReference>
<dbReference type="GO" id="GO:0003824">
    <property type="term" value="F:catalytic activity"/>
    <property type="evidence" value="ECO:0007669"/>
    <property type="project" value="InterPro"/>
</dbReference>
<dbReference type="AlphaFoldDB" id="A0AAJ0CVX5"/>
<reference evidence="3" key="1">
    <citation type="submission" date="2023-06" db="EMBL/GenBank/DDBJ databases">
        <title>Conoideocrella luteorostrata (Hypocreales: Clavicipitaceae), a potential biocontrol fungus for elongate hemlock scale in United States Christmas tree production areas.</title>
        <authorList>
            <person name="Barrett H."/>
            <person name="Lovett B."/>
            <person name="Macias A.M."/>
            <person name="Stajich J.E."/>
            <person name="Kasson M.T."/>
        </authorList>
    </citation>
    <scope>NUCLEOTIDE SEQUENCE</scope>
    <source>
        <strain evidence="3">ARSEF 14590</strain>
    </source>
</reference>
<dbReference type="Pfam" id="PF03372">
    <property type="entry name" value="Exo_endo_phos"/>
    <property type="match status" value="1"/>
</dbReference>
<feature type="signal peptide" evidence="1">
    <location>
        <begin position="1"/>
        <end position="22"/>
    </location>
</feature>
<evidence type="ECO:0000313" key="4">
    <source>
        <dbReference type="Proteomes" id="UP001251528"/>
    </source>
</evidence>
<keyword evidence="4" id="KW-1185">Reference proteome</keyword>
<dbReference type="SUPFAM" id="SSF49313">
    <property type="entry name" value="Cadherin-like"/>
    <property type="match status" value="1"/>
</dbReference>
<evidence type="ECO:0000259" key="2">
    <source>
        <dbReference type="Pfam" id="PF03372"/>
    </source>
</evidence>
<dbReference type="InterPro" id="IPR036691">
    <property type="entry name" value="Endo/exonu/phosph_ase_sf"/>
</dbReference>
<dbReference type="PANTHER" id="PTHR41349">
    <property type="match status" value="1"/>
</dbReference>
<comment type="caution">
    <text evidence="3">The sequence shown here is derived from an EMBL/GenBank/DDBJ whole genome shotgun (WGS) entry which is preliminary data.</text>
</comment>
<feature type="chain" id="PRO_5042460131" description="Endonuclease/exonuclease/phosphatase domain-containing protein" evidence="1">
    <location>
        <begin position="23"/>
        <end position="603"/>
    </location>
</feature>
<proteinExistence type="predicted"/>
<sequence length="603" mass="66095">MLSVVKAAVLGLLAQASLGTSAVIPRAEDQAYPGKLAVLSTVPLKIQYETSKPATRNWIGLYYAAGGGPEKNTFDKPSIRWTYAPDAQGSVEFDNNGLGSGQFKVYFLADDQYTQLAAPVELGLGQTGKYPGTISVDYSRTPLNIKYTTSQPNEQNWIGLYYADKGGPVNEVKDQDSLTWDWAKSSVGEVTLSTANLNPGEYKAFLLADNGYKWLSEPIVVTVHNNAPFDFIVKSITTKNARVGDKFEADIGNLVTQPSSNDNTFSITSDKNWAAISSSGLISGTPPPGTKESTLNVEAKNKNGGTASISVKIPVQIAGSSLVQNLRVLSFNLWYGGTKVNNYHEKQARFLVNQNVDIVGFQESGADHGTRLAHTLGWYSWQGSDVSIISRYPIIEVLPATSVSGAVRISLDGAKNEVIFWNAHLGYDPYGPYDFCFEKMSQQQVFEREAQSGRTPQIQEITKKMQDHISNGDNVPVFLVGDFNAPSHLDWTSATRGQHCNVGDVQWPSSKLPTDAGLIDSFRVAHPDPVAVPGITWSPIYLTNNGRPEPLDRIDFVYHKSKKLVVQDSQALVVRNPTPEPNQQDNEWPSDHRSVLTTYKLNV</sequence>
<dbReference type="InterPro" id="IPR013783">
    <property type="entry name" value="Ig-like_fold"/>
</dbReference>
<dbReference type="InterPro" id="IPR015919">
    <property type="entry name" value="Cadherin-like_sf"/>
</dbReference>
<organism evidence="3 4">
    <name type="scientific">Conoideocrella luteorostrata</name>
    <dbReference type="NCBI Taxonomy" id="1105319"/>
    <lineage>
        <taxon>Eukaryota</taxon>
        <taxon>Fungi</taxon>
        <taxon>Dikarya</taxon>
        <taxon>Ascomycota</taxon>
        <taxon>Pezizomycotina</taxon>
        <taxon>Sordariomycetes</taxon>
        <taxon>Hypocreomycetidae</taxon>
        <taxon>Hypocreales</taxon>
        <taxon>Clavicipitaceae</taxon>
        <taxon>Conoideocrella</taxon>
    </lineage>
</organism>
<dbReference type="InterPro" id="IPR005135">
    <property type="entry name" value="Endo/exonuclease/phosphatase"/>
</dbReference>
<keyword evidence="1" id="KW-0732">Signal</keyword>
<gene>
    <name evidence="3" type="ORF">QQS21_001937</name>
</gene>
<protein>
    <recommendedName>
        <fullName evidence="2">Endonuclease/exonuclease/phosphatase domain-containing protein</fullName>
    </recommendedName>
</protein>
<dbReference type="GO" id="GO:0005509">
    <property type="term" value="F:calcium ion binding"/>
    <property type="evidence" value="ECO:0007669"/>
    <property type="project" value="InterPro"/>
</dbReference>
<accession>A0AAJ0CVX5</accession>
<dbReference type="GO" id="GO:0016020">
    <property type="term" value="C:membrane"/>
    <property type="evidence" value="ECO:0007669"/>
    <property type="project" value="InterPro"/>
</dbReference>
<dbReference type="Gene3D" id="3.60.10.10">
    <property type="entry name" value="Endonuclease/exonuclease/phosphatase"/>
    <property type="match status" value="1"/>
</dbReference>
<evidence type="ECO:0000313" key="3">
    <source>
        <dbReference type="EMBL" id="KAK2611972.1"/>
    </source>
</evidence>
<evidence type="ECO:0000256" key="1">
    <source>
        <dbReference type="SAM" id="SignalP"/>
    </source>
</evidence>